<proteinExistence type="predicted"/>
<keyword evidence="4" id="KW-0804">Transcription</keyword>
<dbReference type="Gene3D" id="1.10.260.40">
    <property type="entry name" value="lambda repressor-like DNA-binding domains"/>
    <property type="match status" value="1"/>
</dbReference>
<dbReference type="RefSeq" id="WP_210090094.1">
    <property type="nucleotide sequence ID" value="NZ_JAGGKG010000016.1"/>
</dbReference>
<accession>A0ABS4FVW3</accession>
<dbReference type="PRINTS" id="PR00036">
    <property type="entry name" value="HTHLACI"/>
</dbReference>
<comment type="caution">
    <text evidence="6">The sequence shown here is derived from an EMBL/GenBank/DDBJ whole genome shotgun (WGS) entry which is preliminary data.</text>
</comment>
<keyword evidence="3" id="KW-0238">DNA-binding</keyword>
<evidence type="ECO:0000313" key="6">
    <source>
        <dbReference type="EMBL" id="MBP1906493.1"/>
    </source>
</evidence>
<keyword evidence="1" id="KW-0678">Repressor</keyword>
<dbReference type="Pfam" id="PF00356">
    <property type="entry name" value="LacI"/>
    <property type="match status" value="1"/>
</dbReference>
<evidence type="ECO:0000256" key="4">
    <source>
        <dbReference type="ARBA" id="ARBA00023163"/>
    </source>
</evidence>
<dbReference type="PROSITE" id="PS00356">
    <property type="entry name" value="HTH_LACI_1"/>
    <property type="match status" value="1"/>
</dbReference>
<dbReference type="SUPFAM" id="SSF47413">
    <property type="entry name" value="lambda repressor-like DNA-binding domains"/>
    <property type="match status" value="1"/>
</dbReference>
<feature type="domain" description="HTH lacI-type" evidence="5">
    <location>
        <begin position="4"/>
        <end position="58"/>
    </location>
</feature>
<dbReference type="InterPro" id="IPR046335">
    <property type="entry name" value="LacI/GalR-like_sensor"/>
</dbReference>
<dbReference type="PANTHER" id="PTHR30146:SF148">
    <property type="entry name" value="HTH-TYPE TRANSCRIPTIONAL REPRESSOR PURR-RELATED"/>
    <property type="match status" value="1"/>
</dbReference>
<dbReference type="Gene3D" id="3.40.50.2300">
    <property type="match status" value="2"/>
</dbReference>
<dbReference type="InterPro" id="IPR000843">
    <property type="entry name" value="HTH_LacI"/>
</dbReference>
<sequence length="343" mass="37416">MTQVTIYDIAKEANVSVSTVSRVLNDTAPVRASTRERIMSIIEKHQFQPNAQARSLIKKETGTIAIILPDITNPFFPEVFWGAENAAREFGYTLFLCNTAGNSNRESEYLSILREKRVDGIIFLGGRINLKSCPQHMAQEIIDVGKHLPIVLVNGNIAKGSFHRVYTDEGAGAVLAAEHLLALGHREFGFLGGSPDTSTTMVKVKALQKKLQEHGLDLPPQRQCLGSFSIEDGKRSMKEMLAVDNPPTAVICVNDNTATGAIKAAVEQGLRIPQDISIVGFDDTPLASAVIPELTTISQNTYDLGNLGVRVLHDLINKRTPRKQTVLDPKLVIRQSTGAIPSV</sequence>
<evidence type="ECO:0000256" key="2">
    <source>
        <dbReference type="ARBA" id="ARBA00023015"/>
    </source>
</evidence>
<dbReference type="InterPro" id="IPR028082">
    <property type="entry name" value="Peripla_BP_I"/>
</dbReference>
<organism evidence="6 7">
    <name type="scientific">Paenibacillus turicensis</name>
    <dbReference type="NCBI Taxonomy" id="160487"/>
    <lineage>
        <taxon>Bacteria</taxon>
        <taxon>Bacillati</taxon>
        <taxon>Bacillota</taxon>
        <taxon>Bacilli</taxon>
        <taxon>Bacillales</taxon>
        <taxon>Paenibacillaceae</taxon>
        <taxon>Paenibacillus</taxon>
    </lineage>
</organism>
<keyword evidence="7" id="KW-1185">Reference proteome</keyword>
<dbReference type="Proteomes" id="UP001519272">
    <property type="component" value="Unassembled WGS sequence"/>
</dbReference>
<dbReference type="SUPFAM" id="SSF53822">
    <property type="entry name" value="Periplasmic binding protein-like I"/>
    <property type="match status" value="1"/>
</dbReference>
<reference evidence="6 7" key="1">
    <citation type="submission" date="2021-03" db="EMBL/GenBank/DDBJ databases">
        <title>Genomic Encyclopedia of Type Strains, Phase IV (KMG-IV): sequencing the most valuable type-strain genomes for metagenomic binning, comparative biology and taxonomic classification.</title>
        <authorList>
            <person name="Goeker M."/>
        </authorList>
    </citation>
    <scope>NUCLEOTIDE SEQUENCE [LARGE SCALE GENOMIC DNA]</scope>
    <source>
        <strain evidence="6 7">DSM 14349</strain>
    </source>
</reference>
<evidence type="ECO:0000259" key="5">
    <source>
        <dbReference type="PROSITE" id="PS50932"/>
    </source>
</evidence>
<dbReference type="PANTHER" id="PTHR30146">
    <property type="entry name" value="LACI-RELATED TRANSCRIPTIONAL REPRESSOR"/>
    <property type="match status" value="1"/>
</dbReference>
<evidence type="ECO:0000256" key="1">
    <source>
        <dbReference type="ARBA" id="ARBA00022491"/>
    </source>
</evidence>
<dbReference type="SMART" id="SM00354">
    <property type="entry name" value="HTH_LACI"/>
    <property type="match status" value="1"/>
</dbReference>
<evidence type="ECO:0000313" key="7">
    <source>
        <dbReference type="Proteomes" id="UP001519272"/>
    </source>
</evidence>
<gene>
    <name evidence="6" type="ORF">J2Z32_003155</name>
</gene>
<dbReference type="CDD" id="cd01392">
    <property type="entry name" value="HTH_LacI"/>
    <property type="match status" value="1"/>
</dbReference>
<name>A0ABS4FVW3_9BACL</name>
<dbReference type="Pfam" id="PF13377">
    <property type="entry name" value="Peripla_BP_3"/>
    <property type="match status" value="1"/>
</dbReference>
<dbReference type="PROSITE" id="PS50932">
    <property type="entry name" value="HTH_LACI_2"/>
    <property type="match status" value="1"/>
</dbReference>
<dbReference type="InterPro" id="IPR010982">
    <property type="entry name" value="Lambda_DNA-bd_dom_sf"/>
</dbReference>
<protein>
    <submittedName>
        <fullName evidence="6">LacI family transcriptional regulator/LacI family purine nucleotide synthesis repressor</fullName>
    </submittedName>
</protein>
<dbReference type="EMBL" id="JAGGKG010000016">
    <property type="protein sequence ID" value="MBP1906493.1"/>
    <property type="molecule type" value="Genomic_DNA"/>
</dbReference>
<evidence type="ECO:0000256" key="3">
    <source>
        <dbReference type="ARBA" id="ARBA00023125"/>
    </source>
</evidence>
<dbReference type="CDD" id="cd06267">
    <property type="entry name" value="PBP1_LacI_sugar_binding-like"/>
    <property type="match status" value="1"/>
</dbReference>
<keyword evidence="2" id="KW-0805">Transcription regulation</keyword>